<feature type="transmembrane region" description="Helical" evidence="8">
    <location>
        <begin position="328"/>
        <end position="350"/>
    </location>
</feature>
<dbReference type="Pfam" id="PF07690">
    <property type="entry name" value="MFS_1"/>
    <property type="match status" value="1"/>
</dbReference>
<dbReference type="GO" id="GO:0022857">
    <property type="term" value="F:transmembrane transporter activity"/>
    <property type="evidence" value="ECO:0007669"/>
    <property type="project" value="InterPro"/>
</dbReference>
<organism evidence="9 10">
    <name type="scientific">Hypholoma sublateritium (strain FD-334 SS-4)</name>
    <dbReference type="NCBI Taxonomy" id="945553"/>
    <lineage>
        <taxon>Eukaryota</taxon>
        <taxon>Fungi</taxon>
        <taxon>Dikarya</taxon>
        <taxon>Basidiomycota</taxon>
        <taxon>Agaricomycotina</taxon>
        <taxon>Agaricomycetes</taxon>
        <taxon>Agaricomycetidae</taxon>
        <taxon>Agaricales</taxon>
        <taxon>Agaricineae</taxon>
        <taxon>Strophariaceae</taxon>
        <taxon>Hypholoma</taxon>
    </lineage>
</organism>
<evidence type="ECO:0000256" key="4">
    <source>
        <dbReference type="ARBA" id="ARBA00022692"/>
    </source>
</evidence>
<evidence type="ECO:0000256" key="5">
    <source>
        <dbReference type="ARBA" id="ARBA00022989"/>
    </source>
</evidence>
<evidence type="ECO:0000256" key="1">
    <source>
        <dbReference type="ARBA" id="ARBA00004141"/>
    </source>
</evidence>
<evidence type="ECO:0000313" key="10">
    <source>
        <dbReference type="Proteomes" id="UP000054270"/>
    </source>
</evidence>
<feature type="transmembrane region" description="Helical" evidence="8">
    <location>
        <begin position="290"/>
        <end position="308"/>
    </location>
</feature>
<feature type="transmembrane region" description="Helical" evidence="8">
    <location>
        <begin position="386"/>
        <end position="405"/>
    </location>
</feature>
<dbReference type="SUPFAM" id="SSF103473">
    <property type="entry name" value="MFS general substrate transporter"/>
    <property type="match status" value="1"/>
</dbReference>
<keyword evidence="6" id="KW-0406">Ion transport</keyword>
<dbReference type="EMBL" id="KN817543">
    <property type="protein sequence ID" value="KJA23327.1"/>
    <property type="molecule type" value="Genomic_DNA"/>
</dbReference>
<dbReference type="GO" id="GO:0006811">
    <property type="term" value="P:monoatomic ion transport"/>
    <property type="evidence" value="ECO:0007669"/>
    <property type="project" value="UniProtKB-KW"/>
</dbReference>
<dbReference type="InterPro" id="IPR036259">
    <property type="entry name" value="MFS_trans_sf"/>
</dbReference>
<feature type="transmembrane region" description="Helical" evidence="8">
    <location>
        <begin position="252"/>
        <end position="270"/>
    </location>
</feature>
<feature type="transmembrane region" description="Helical" evidence="8">
    <location>
        <begin position="417"/>
        <end position="442"/>
    </location>
</feature>
<dbReference type="InterPro" id="IPR011701">
    <property type="entry name" value="MFS"/>
</dbReference>
<protein>
    <recommendedName>
        <fullName evidence="11">Major facilitator superfamily (MFS) profile domain-containing protein</fullName>
    </recommendedName>
</protein>
<evidence type="ECO:0000256" key="8">
    <source>
        <dbReference type="SAM" id="Phobius"/>
    </source>
</evidence>
<accession>A0A0D2L810</accession>
<keyword evidence="7 8" id="KW-0472">Membrane</keyword>
<dbReference type="OMA" id="NDYMHIL"/>
<dbReference type="Gene3D" id="1.20.1250.20">
    <property type="entry name" value="MFS general substrate transporter like domains"/>
    <property type="match status" value="2"/>
</dbReference>
<dbReference type="OrthoDB" id="2241241at2759"/>
<comment type="similarity">
    <text evidence="2">Belongs to the major facilitator superfamily.</text>
</comment>
<dbReference type="AlphaFoldDB" id="A0A0D2L810"/>
<feature type="transmembrane region" description="Helical" evidence="8">
    <location>
        <begin position="357"/>
        <end position="374"/>
    </location>
</feature>
<keyword evidence="10" id="KW-1185">Reference proteome</keyword>
<proteinExistence type="inferred from homology"/>
<evidence type="ECO:0000256" key="2">
    <source>
        <dbReference type="ARBA" id="ARBA00008335"/>
    </source>
</evidence>
<dbReference type="Proteomes" id="UP000054270">
    <property type="component" value="Unassembled WGS sequence"/>
</dbReference>
<dbReference type="GO" id="GO:0005886">
    <property type="term" value="C:plasma membrane"/>
    <property type="evidence" value="ECO:0007669"/>
    <property type="project" value="TreeGrafter"/>
</dbReference>
<reference evidence="10" key="1">
    <citation type="submission" date="2014-04" db="EMBL/GenBank/DDBJ databases">
        <title>Evolutionary Origins and Diversification of the Mycorrhizal Mutualists.</title>
        <authorList>
            <consortium name="DOE Joint Genome Institute"/>
            <consortium name="Mycorrhizal Genomics Consortium"/>
            <person name="Kohler A."/>
            <person name="Kuo A."/>
            <person name="Nagy L.G."/>
            <person name="Floudas D."/>
            <person name="Copeland A."/>
            <person name="Barry K.W."/>
            <person name="Cichocki N."/>
            <person name="Veneault-Fourrey C."/>
            <person name="LaButti K."/>
            <person name="Lindquist E.A."/>
            <person name="Lipzen A."/>
            <person name="Lundell T."/>
            <person name="Morin E."/>
            <person name="Murat C."/>
            <person name="Riley R."/>
            <person name="Ohm R."/>
            <person name="Sun H."/>
            <person name="Tunlid A."/>
            <person name="Henrissat B."/>
            <person name="Grigoriev I.V."/>
            <person name="Hibbett D.S."/>
            <person name="Martin F."/>
        </authorList>
    </citation>
    <scope>NUCLEOTIDE SEQUENCE [LARGE SCALE GENOMIC DNA]</scope>
    <source>
        <strain evidence="10">FD-334 SS-4</strain>
    </source>
</reference>
<comment type="subcellular location">
    <subcellularLocation>
        <location evidence="1">Membrane</location>
        <topology evidence="1">Multi-pass membrane protein</topology>
    </subcellularLocation>
</comment>
<keyword evidence="5 8" id="KW-1133">Transmembrane helix</keyword>
<dbReference type="PANTHER" id="PTHR23501:SF87">
    <property type="entry name" value="SIDEROPHORE IRON TRANSPORTER 2"/>
    <property type="match status" value="1"/>
</dbReference>
<feature type="transmembrane region" description="Helical" evidence="8">
    <location>
        <begin position="106"/>
        <end position="129"/>
    </location>
</feature>
<gene>
    <name evidence="9" type="ORF">HYPSUDRAFT_1080599</name>
</gene>
<evidence type="ECO:0000256" key="6">
    <source>
        <dbReference type="ARBA" id="ARBA00023065"/>
    </source>
</evidence>
<keyword evidence="4 8" id="KW-0812">Transmembrane</keyword>
<feature type="transmembrane region" description="Helical" evidence="8">
    <location>
        <begin position="221"/>
        <end position="240"/>
    </location>
</feature>
<evidence type="ECO:0000256" key="3">
    <source>
        <dbReference type="ARBA" id="ARBA00022448"/>
    </source>
</evidence>
<feature type="transmembrane region" description="Helical" evidence="8">
    <location>
        <begin position="136"/>
        <end position="155"/>
    </location>
</feature>
<evidence type="ECO:0000256" key="7">
    <source>
        <dbReference type="ARBA" id="ARBA00023136"/>
    </source>
</evidence>
<dbReference type="PANTHER" id="PTHR23501">
    <property type="entry name" value="MAJOR FACILITATOR SUPERFAMILY"/>
    <property type="match status" value="1"/>
</dbReference>
<dbReference type="STRING" id="945553.A0A0D2L810"/>
<evidence type="ECO:0000313" key="9">
    <source>
        <dbReference type="EMBL" id="KJA23327.1"/>
    </source>
</evidence>
<name>A0A0D2L810_HYPSF</name>
<evidence type="ECO:0008006" key="11">
    <source>
        <dbReference type="Google" id="ProtNLM"/>
    </source>
</evidence>
<dbReference type="FunFam" id="1.20.1250.20:FF:000197">
    <property type="entry name" value="Siderophore iron transporter 1"/>
    <property type="match status" value="1"/>
</dbReference>
<feature type="transmembrane region" description="Helical" evidence="8">
    <location>
        <begin position="82"/>
        <end position="100"/>
    </location>
</feature>
<feature type="transmembrane region" description="Helical" evidence="8">
    <location>
        <begin position="484"/>
        <end position="503"/>
    </location>
</feature>
<keyword evidence="3" id="KW-0813">Transport</keyword>
<sequence length="541" mass="57825">MPSSGVRTLGDTSRLAMTLKFGTDAYIYSLDGTTTYSYLAFAASSFGDHSLISTIQVAQSIIIACGKPVIAKIADVGSRGTAYVAVLIFYVIGYIVIASSNNVQTLAGGIIIYAIGYTGLQLLTQIIIADMTTLKWRGLVSGLISMPYIINAFVGSNISANVLVGAGWRWGCNPVSLAPLITTLLWAERKARKQGVAPTRASGPQLSFFARTLSVVDQLDVLGSLLIETSVALILLPLTLSNSAKGGWNNASMIAMIVVGCILIPVYALWDLKFANYPVIARRFVFNRSVVLACAIGAFDFVSFYISYTYLYSFVLVVKPWSLLNATYFSQTQTVALTVFGIAGGVAMRYFHRSKPILLAGVAIRLLGCGVMIHSRGANASDAEVVWSQLLQGIGGGFSAVSLQVSAQASVPHADVAMVTAVVLLITEIGGAIGTAIAGSIWTHLMPGKLAYYLPELSEEDRTTLFGSLYAVAVYQSYDDVMKILTIVATVFAVVPLVLAIWMPNWYLGDQQNAVENVDLAGEKVDNPDVVAQQPSRVSSL</sequence>